<feature type="transmembrane region" description="Helical" evidence="1">
    <location>
        <begin position="806"/>
        <end position="824"/>
    </location>
</feature>
<gene>
    <name evidence="2" type="ORF">SAMN05192533_101312</name>
</gene>
<feature type="transmembrane region" description="Helical" evidence="1">
    <location>
        <begin position="830"/>
        <end position="846"/>
    </location>
</feature>
<feature type="transmembrane region" description="Helical" evidence="1">
    <location>
        <begin position="910"/>
        <end position="928"/>
    </location>
</feature>
<keyword evidence="1" id="KW-0812">Transmembrane</keyword>
<protein>
    <recommendedName>
        <fullName evidence="4">DUF2157 domain-containing protein</fullName>
    </recommendedName>
</protein>
<feature type="transmembrane region" description="Helical" evidence="1">
    <location>
        <begin position="962"/>
        <end position="980"/>
    </location>
</feature>
<feature type="transmembrane region" description="Helical" evidence="1">
    <location>
        <begin position="1066"/>
        <end position="1086"/>
    </location>
</feature>
<feature type="transmembrane region" description="Helical" evidence="1">
    <location>
        <begin position="212"/>
        <end position="232"/>
    </location>
</feature>
<feature type="transmembrane region" description="Helical" evidence="1">
    <location>
        <begin position="507"/>
        <end position="524"/>
    </location>
</feature>
<feature type="transmembrane region" description="Helical" evidence="1">
    <location>
        <begin position="399"/>
        <end position="417"/>
    </location>
</feature>
<feature type="transmembrane region" description="Helical" evidence="1">
    <location>
        <begin position="597"/>
        <end position="614"/>
    </location>
</feature>
<evidence type="ECO:0008006" key="4">
    <source>
        <dbReference type="Google" id="ProtNLM"/>
    </source>
</evidence>
<feature type="transmembrane region" description="Helical" evidence="1">
    <location>
        <begin position="934"/>
        <end position="950"/>
    </location>
</feature>
<keyword evidence="3" id="KW-1185">Reference proteome</keyword>
<feature type="transmembrane region" description="Helical" evidence="1">
    <location>
        <begin position="700"/>
        <end position="723"/>
    </location>
</feature>
<reference evidence="3" key="1">
    <citation type="submission" date="2016-10" db="EMBL/GenBank/DDBJ databases">
        <authorList>
            <person name="Varghese N."/>
            <person name="Submissions S."/>
        </authorList>
    </citation>
    <scope>NUCLEOTIDE SEQUENCE [LARGE SCALE GENOMIC DNA]</scope>
    <source>
        <strain evidence="3">B48,IBRC-M 10115,DSM 25386,CECT 8001</strain>
    </source>
</reference>
<dbReference type="AlphaFoldDB" id="A0A1H7W8C2"/>
<feature type="transmembrane region" description="Helical" evidence="1">
    <location>
        <begin position="676"/>
        <end position="693"/>
    </location>
</feature>
<feature type="transmembrane region" description="Helical" evidence="1">
    <location>
        <begin position="853"/>
        <end position="870"/>
    </location>
</feature>
<name>A0A1H7W8C2_9BACI</name>
<dbReference type="OrthoDB" id="1815069at2"/>
<proteinExistence type="predicted"/>
<feature type="transmembrane region" description="Helical" evidence="1">
    <location>
        <begin position="992"/>
        <end position="1009"/>
    </location>
</feature>
<feature type="transmembrane region" description="Helical" evidence="1">
    <location>
        <begin position="620"/>
        <end position="637"/>
    </location>
</feature>
<dbReference type="STRING" id="930146.SAMN05192533_101312"/>
<feature type="transmembrane region" description="Helical" evidence="1">
    <location>
        <begin position="567"/>
        <end position="585"/>
    </location>
</feature>
<feature type="transmembrane region" description="Helical" evidence="1">
    <location>
        <begin position="780"/>
        <end position="797"/>
    </location>
</feature>
<feature type="transmembrane region" description="Helical" evidence="1">
    <location>
        <begin position="424"/>
        <end position="444"/>
    </location>
</feature>
<feature type="transmembrane region" description="Helical" evidence="1">
    <location>
        <begin position="124"/>
        <end position="145"/>
    </location>
</feature>
<dbReference type="EMBL" id="FOBW01000001">
    <property type="protein sequence ID" value="SEM17741.1"/>
    <property type="molecule type" value="Genomic_DNA"/>
</dbReference>
<feature type="transmembrane region" description="Helical" evidence="1">
    <location>
        <begin position="295"/>
        <end position="313"/>
    </location>
</feature>
<feature type="transmembrane region" description="Helical" evidence="1">
    <location>
        <begin position="753"/>
        <end position="774"/>
    </location>
</feature>
<feature type="transmembrane region" description="Helical" evidence="1">
    <location>
        <begin position="876"/>
        <end position="898"/>
    </location>
</feature>
<keyword evidence="1" id="KW-0472">Membrane</keyword>
<dbReference type="RefSeq" id="WP_090740491.1">
    <property type="nucleotide sequence ID" value="NZ_FOBW01000001.1"/>
</dbReference>
<feature type="transmembrane region" description="Helical" evidence="1">
    <location>
        <begin position="374"/>
        <end position="393"/>
    </location>
</feature>
<sequence length="1140" mass="130203">MDNNREERRRIFRDELYTLKRQGYLEQEEIDHLIAVHNQYSRDLITKEEEARTLAAAQSIREKPNVATTQVKMQKSTKKRKLTNEEIRERNISWLLNLGVILLLIGGLFVATSNWATMSDLMKAASIGLVSLLFYGIALIALKLLKIEKTAFAFIVLGSLFIPIFILSLGWFQLLGEFLSFEGEGKFLLGVIGSILILPIYAIIAQRLTSRLFVWFSLIALTAGAAFLLRAVGWGIDAFYLGMMLYNSGLVIGVQTMKKRGTQPLFTNELAPFAQVNLVLSTLLLLFFYEHQVFYGFNLILTACIYLAMIYVSGKKQYHFVFSVMLVYAAYQIFESWTFDAISPMGFALVGIVFLLVPRFITKEFGLDKAFRSTSAVVSILAFLYISVEGMLLRADEPSIILLLAYLMITANFIYLANTESARLFRYLSPVFLASALFEGVRILDQWLDFTIYTLPIFFIGYILFLIGWMIGHKWLQVIKQSFRDVGFIIMSLVIWVGFLLSQWWELGLMLLFLGTVLFVMVKIDKRKPSRLITPWLFPIVIGISIVCFGEELYFHSLFYSEDLGRPFHFASAGILTLFTSWILLKLQLKELTNRSFLTGQVFYALALLYSVILPMDNMIVRPSLWFVGIFLFYIMYRFTDYKWMRSVVAGSSLAFYFIIQIPLHDQIEFTRTMDSFVLGMGGMVVLLISLWLKRRDRELAIAFAWVGQIYLVPALLLTYFAFGAESTWPLLMGVVIYVISIRFTRVEWSIKLFLYGAFTTLFLALDAGLRLFVGEALSHYAFLLASITLGVYYTLANKLFKKRTFYYLVPFSLLGLIDLLSVYPFTGTLYLILTGYVVGLLVLLHQGKWGNLAILPLLFFLFGTLEFIRTAEYSALVDVFLLAGIGVGLLATGCIMYKRLWEPGEKLPVVKVDGYTIAAFLFFASIYLFRSETFWAGIVHGVLISVALWTQRLRVPSEIRFSLTFLAGAYLLLPYYTILNELELHPLWQQEAILLPWVLLMIYLKVTLRGKWNSLMNYIQWAVLLLVSLLLVADGLASSTIYDALILGSLSLVSLLAGMWLRIKAYFFVGSGVLLLNVFLQTKPFWGNLPWWGYLLIVGTLLITIASFNEWNKQKAARGEKTLLSKIIEAIRKKLKQWD</sequence>
<dbReference type="Proteomes" id="UP000198553">
    <property type="component" value="Unassembled WGS sequence"/>
</dbReference>
<evidence type="ECO:0000313" key="2">
    <source>
        <dbReference type="EMBL" id="SEM17741.1"/>
    </source>
</evidence>
<feature type="transmembrane region" description="Helical" evidence="1">
    <location>
        <begin position="644"/>
        <end position="664"/>
    </location>
</feature>
<feature type="transmembrane region" description="Helical" evidence="1">
    <location>
        <begin position="1092"/>
        <end position="1109"/>
    </location>
</feature>
<feature type="transmembrane region" description="Helical" evidence="1">
    <location>
        <begin position="270"/>
        <end position="289"/>
    </location>
</feature>
<feature type="transmembrane region" description="Helical" evidence="1">
    <location>
        <begin position="152"/>
        <end position="175"/>
    </location>
</feature>
<feature type="transmembrane region" description="Helical" evidence="1">
    <location>
        <begin position="1016"/>
        <end position="1034"/>
    </location>
</feature>
<feature type="transmembrane region" description="Helical" evidence="1">
    <location>
        <begin position="345"/>
        <end position="362"/>
    </location>
</feature>
<evidence type="ECO:0000256" key="1">
    <source>
        <dbReference type="SAM" id="Phobius"/>
    </source>
</evidence>
<accession>A0A1H7W8C2</accession>
<feature type="transmembrane region" description="Helical" evidence="1">
    <location>
        <begin position="729"/>
        <end position="746"/>
    </location>
</feature>
<feature type="transmembrane region" description="Helical" evidence="1">
    <location>
        <begin position="483"/>
        <end position="501"/>
    </location>
</feature>
<keyword evidence="1" id="KW-1133">Transmembrane helix</keyword>
<evidence type="ECO:0000313" key="3">
    <source>
        <dbReference type="Proteomes" id="UP000198553"/>
    </source>
</evidence>
<feature type="transmembrane region" description="Helical" evidence="1">
    <location>
        <begin position="536"/>
        <end position="555"/>
    </location>
</feature>
<feature type="transmembrane region" description="Helical" evidence="1">
    <location>
        <begin position="94"/>
        <end position="112"/>
    </location>
</feature>
<organism evidence="2 3">
    <name type="scientific">Mesobacillus persicus</name>
    <dbReference type="NCBI Taxonomy" id="930146"/>
    <lineage>
        <taxon>Bacteria</taxon>
        <taxon>Bacillati</taxon>
        <taxon>Bacillota</taxon>
        <taxon>Bacilli</taxon>
        <taxon>Bacillales</taxon>
        <taxon>Bacillaceae</taxon>
        <taxon>Mesobacillus</taxon>
    </lineage>
</organism>
<feature type="transmembrane region" description="Helical" evidence="1">
    <location>
        <begin position="450"/>
        <end position="471"/>
    </location>
</feature>
<feature type="transmembrane region" description="Helical" evidence="1">
    <location>
        <begin position="187"/>
        <end position="205"/>
    </location>
</feature>